<sequence>MEKQGYTVSGGQYSNKWKSLKRSFMETVDHNSKTGKYPKTCKYFGEMNQLFGNKPSTQPTFTLHSSGQSSSSDASSTDLSVCKDKDEEDTNLESDSSDILQNKTPQVE</sequence>
<dbReference type="InterPro" id="IPR044822">
    <property type="entry name" value="Myb_DNA-bind_4"/>
</dbReference>
<feature type="region of interest" description="Disordered" evidence="1">
    <location>
        <begin position="54"/>
        <end position="108"/>
    </location>
</feature>
<reference evidence="3 4" key="1">
    <citation type="submission" date="2024-11" db="EMBL/GenBank/DDBJ databases">
        <title>Chromosome-level genome assembly of the freshwater bivalve Anodonta woodiana.</title>
        <authorList>
            <person name="Chen X."/>
        </authorList>
    </citation>
    <scope>NUCLEOTIDE SEQUENCE [LARGE SCALE GENOMIC DNA]</scope>
    <source>
        <strain evidence="3">MN2024</strain>
        <tissue evidence="3">Gills</tissue>
    </source>
</reference>
<evidence type="ECO:0000313" key="3">
    <source>
        <dbReference type="EMBL" id="KAL3848256.1"/>
    </source>
</evidence>
<dbReference type="Proteomes" id="UP001634394">
    <property type="component" value="Unassembled WGS sequence"/>
</dbReference>
<evidence type="ECO:0000313" key="4">
    <source>
        <dbReference type="Proteomes" id="UP001634394"/>
    </source>
</evidence>
<keyword evidence="4" id="KW-1185">Reference proteome</keyword>
<name>A0ABD3UFG8_SINWO</name>
<feature type="domain" description="Myb/SANT-like DNA-binding" evidence="2">
    <location>
        <begin position="1"/>
        <end position="50"/>
    </location>
</feature>
<dbReference type="Pfam" id="PF13837">
    <property type="entry name" value="Myb_DNA-bind_4"/>
    <property type="match status" value="1"/>
</dbReference>
<feature type="compositionally biased region" description="Polar residues" evidence="1">
    <location>
        <begin position="97"/>
        <end position="108"/>
    </location>
</feature>
<feature type="compositionally biased region" description="Polar residues" evidence="1">
    <location>
        <begin position="54"/>
        <end position="64"/>
    </location>
</feature>
<dbReference type="EMBL" id="JBJQND010000016">
    <property type="protein sequence ID" value="KAL3848256.1"/>
    <property type="molecule type" value="Genomic_DNA"/>
</dbReference>
<feature type="compositionally biased region" description="Low complexity" evidence="1">
    <location>
        <begin position="65"/>
        <end position="80"/>
    </location>
</feature>
<comment type="caution">
    <text evidence="3">The sequence shown here is derived from an EMBL/GenBank/DDBJ whole genome shotgun (WGS) entry which is preliminary data.</text>
</comment>
<evidence type="ECO:0000256" key="1">
    <source>
        <dbReference type="SAM" id="MobiDB-lite"/>
    </source>
</evidence>
<accession>A0ABD3UFG8</accession>
<feature type="compositionally biased region" description="Acidic residues" evidence="1">
    <location>
        <begin position="86"/>
        <end position="96"/>
    </location>
</feature>
<organism evidence="3 4">
    <name type="scientific">Sinanodonta woodiana</name>
    <name type="common">Chinese pond mussel</name>
    <name type="synonym">Anodonta woodiana</name>
    <dbReference type="NCBI Taxonomy" id="1069815"/>
    <lineage>
        <taxon>Eukaryota</taxon>
        <taxon>Metazoa</taxon>
        <taxon>Spiralia</taxon>
        <taxon>Lophotrochozoa</taxon>
        <taxon>Mollusca</taxon>
        <taxon>Bivalvia</taxon>
        <taxon>Autobranchia</taxon>
        <taxon>Heteroconchia</taxon>
        <taxon>Palaeoheterodonta</taxon>
        <taxon>Unionida</taxon>
        <taxon>Unionoidea</taxon>
        <taxon>Unionidae</taxon>
        <taxon>Unioninae</taxon>
        <taxon>Sinanodonta</taxon>
    </lineage>
</organism>
<dbReference type="AlphaFoldDB" id="A0ABD3UFG8"/>
<protein>
    <recommendedName>
        <fullName evidence="2">Myb/SANT-like DNA-binding domain-containing protein</fullName>
    </recommendedName>
</protein>
<proteinExistence type="predicted"/>
<gene>
    <name evidence="3" type="ORF">ACJMK2_019125</name>
</gene>
<evidence type="ECO:0000259" key="2">
    <source>
        <dbReference type="Pfam" id="PF13837"/>
    </source>
</evidence>